<accession>A0A8C3FH46</accession>
<keyword evidence="3" id="KW-1185">Reference proteome</keyword>
<dbReference type="Proteomes" id="UP000694380">
    <property type="component" value="Unplaced"/>
</dbReference>
<name>A0A8C3FH46_CHRPI</name>
<reference evidence="2" key="1">
    <citation type="submission" date="2025-08" db="UniProtKB">
        <authorList>
            <consortium name="Ensembl"/>
        </authorList>
    </citation>
    <scope>IDENTIFICATION</scope>
</reference>
<dbReference type="GeneTree" id="ENSGT01070000256721"/>
<organism evidence="2 3">
    <name type="scientific">Chrysemys picta bellii</name>
    <name type="common">Western painted turtle</name>
    <name type="synonym">Emys bellii</name>
    <dbReference type="NCBI Taxonomy" id="8478"/>
    <lineage>
        <taxon>Eukaryota</taxon>
        <taxon>Metazoa</taxon>
        <taxon>Chordata</taxon>
        <taxon>Craniata</taxon>
        <taxon>Vertebrata</taxon>
        <taxon>Euteleostomi</taxon>
        <taxon>Archelosauria</taxon>
        <taxon>Testudinata</taxon>
        <taxon>Testudines</taxon>
        <taxon>Cryptodira</taxon>
        <taxon>Durocryptodira</taxon>
        <taxon>Testudinoidea</taxon>
        <taxon>Emydidae</taxon>
        <taxon>Chrysemys</taxon>
    </lineage>
</organism>
<feature type="compositionally biased region" description="Pro residues" evidence="1">
    <location>
        <begin position="14"/>
        <end position="30"/>
    </location>
</feature>
<evidence type="ECO:0000256" key="1">
    <source>
        <dbReference type="SAM" id="MobiDB-lite"/>
    </source>
</evidence>
<dbReference type="AlphaFoldDB" id="A0A8C3FH46"/>
<reference evidence="2" key="2">
    <citation type="submission" date="2025-09" db="UniProtKB">
        <authorList>
            <consortium name="Ensembl"/>
        </authorList>
    </citation>
    <scope>IDENTIFICATION</scope>
</reference>
<protein>
    <submittedName>
        <fullName evidence="2">Uncharacterized protein</fullName>
    </submittedName>
</protein>
<evidence type="ECO:0000313" key="3">
    <source>
        <dbReference type="Proteomes" id="UP000694380"/>
    </source>
</evidence>
<sequence>MSPGGGVWRDSGPGTPPGQAPAVSNPPPRDPLQTPGFSPTSGRRVGPGLRGSLAHPRRSRLSSGVSWSKVLACSLPRKASWSYWKPWRSSCGWSLSSCPWCTRSRFSGGGLASARPTHSTSSPRPHSILVPPQPWGAGGGWVCAGRGVPPPRALAPVWHPQRPPAPVPTSLPHSPFPTDACPTACRHPAPQPLPH</sequence>
<proteinExistence type="predicted"/>
<feature type="region of interest" description="Disordered" evidence="1">
    <location>
        <begin position="1"/>
        <end position="62"/>
    </location>
</feature>
<evidence type="ECO:0000313" key="2">
    <source>
        <dbReference type="Ensembl" id="ENSCPBP00000008694.1"/>
    </source>
</evidence>
<dbReference type="Ensembl" id="ENSCPBT00000010426.1">
    <property type="protein sequence ID" value="ENSCPBP00000008694.1"/>
    <property type="gene ID" value="ENSCPBG00000006756.1"/>
</dbReference>